<dbReference type="KEGG" id="jre:109019499"/>
<dbReference type="CDD" id="cd00303">
    <property type="entry name" value="retropepsin_like"/>
    <property type="match status" value="1"/>
</dbReference>
<dbReference type="CDD" id="cd09274">
    <property type="entry name" value="RNase_HI_RT_Ty3"/>
    <property type="match status" value="1"/>
</dbReference>
<evidence type="ECO:0000256" key="7">
    <source>
        <dbReference type="ARBA" id="ARBA00022801"/>
    </source>
</evidence>
<dbReference type="InterPro" id="IPR036397">
    <property type="entry name" value="RNaseH_sf"/>
</dbReference>
<dbReference type="InterPro" id="IPR001878">
    <property type="entry name" value="Znf_CCHC"/>
</dbReference>
<organism evidence="11 12">
    <name type="scientific">Juglans regia</name>
    <name type="common">English walnut</name>
    <dbReference type="NCBI Taxonomy" id="51240"/>
    <lineage>
        <taxon>Eukaryota</taxon>
        <taxon>Viridiplantae</taxon>
        <taxon>Streptophyta</taxon>
        <taxon>Embryophyta</taxon>
        <taxon>Tracheophyta</taxon>
        <taxon>Spermatophyta</taxon>
        <taxon>Magnoliopsida</taxon>
        <taxon>eudicotyledons</taxon>
        <taxon>Gunneridae</taxon>
        <taxon>Pentapetalae</taxon>
        <taxon>rosids</taxon>
        <taxon>fabids</taxon>
        <taxon>Fagales</taxon>
        <taxon>Juglandaceae</taxon>
        <taxon>Juglans</taxon>
    </lineage>
</organism>
<keyword evidence="5" id="KW-0064">Aspartyl protease</keyword>
<dbReference type="PANTHER" id="PTHR35046">
    <property type="entry name" value="ZINC KNUCKLE (CCHC-TYPE) FAMILY PROTEIN"/>
    <property type="match status" value="1"/>
</dbReference>
<dbReference type="InterPro" id="IPR021109">
    <property type="entry name" value="Peptidase_aspartic_dom_sf"/>
</dbReference>
<dbReference type="PANTHER" id="PTHR35046:SF9">
    <property type="entry name" value="RNA-DIRECTED DNA POLYMERASE"/>
    <property type="match status" value="1"/>
</dbReference>
<keyword evidence="8" id="KW-0695">RNA-directed DNA polymerase</keyword>
<dbReference type="Gene3D" id="1.10.340.70">
    <property type="match status" value="1"/>
</dbReference>
<evidence type="ECO:0000256" key="3">
    <source>
        <dbReference type="ARBA" id="ARBA00022695"/>
    </source>
</evidence>
<dbReference type="Gene3D" id="3.30.70.270">
    <property type="match status" value="2"/>
</dbReference>
<dbReference type="Proteomes" id="UP000235220">
    <property type="component" value="Chromosome 13"/>
</dbReference>
<evidence type="ECO:0000313" key="12">
    <source>
        <dbReference type="RefSeq" id="XP_018857329.1"/>
    </source>
</evidence>
<dbReference type="InterPro" id="IPR000953">
    <property type="entry name" value="Chromo/chromo_shadow_dom"/>
</dbReference>
<keyword evidence="3" id="KW-0548">Nucleotidyltransferase</keyword>
<dbReference type="PROSITE" id="PS50878">
    <property type="entry name" value="RT_POL"/>
    <property type="match status" value="1"/>
</dbReference>
<evidence type="ECO:0000256" key="8">
    <source>
        <dbReference type="ARBA" id="ARBA00022918"/>
    </source>
</evidence>
<dbReference type="FunFam" id="3.30.70.270:FF:000020">
    <property type="entry name" value="Transposon Tf2-6 polyprotein-like Protein"/>
    <property type="match status" value="1"/>
</dbReference>
<dbReference type="InterPro" id="IPR041577">
    <property type="entry name" value="RT_RNaseH_2"/>
</dbReference>
<dbReference type="FunFam" id="3.10.10.10:FF:000007">
    <property type="entry name" value="Retrovirus-related Pol polyprotein from transposon 17.6-like Protein"/>
    <property type="match status" value="1"/>
</dbReference>
<dbReference type="Pfam" id="PF24626">
    <property type="entry name" value="SH3_Tf2-1"/>
    <property type="match status" value="1"/>
</dbReference>
<dbReference type="InterPro" id="IPR016197">
    <property type="entry name" value="Chromo-like_dom_sf"/>
</dbReference>
<dbReference type="AlphaFoldDB" id="A0A2I4HME3"/>
<dbReference type="Pfam" id="PF00078">
    <property type="entry name" value="RVT_1"/>
    <property type="match status" value="1"/>
</dbReference>
<dbReference type="GO" id="GO:0015074">
    <property type="term" value="P:DNA integration"/>
    <property type="evidence" value="ECO:0007669"/>
    <property type="project" value="InterPro"/>
</dbReference>
<dbReference type="GO" id="GO:0008270">
    <property type="term" value="F:zinc ion binding"/>
    <property type="evidence" value="ECO:0007669"/>
    <property type="project" value="InterPro"/>
</dbReference>
<dbReference type="GeneID" id="109019499"/>
<dbReference type="Pfam" id="PF17919">
    <property type="entry name" value="RT_RNaseH_2"/>
    <property type="match status" value="1"/>
</dbReference>
<dbReference type="FunFam" id="1.10.340.70:FF:000001">
    <property type="entry name" value="Retrovirus-related Pol polyprotein from transposon gypsy-like Protein"/>
    <property type="match status" value="1"/>
</dbReference>
<evidence type="ECO:0000256" key="2">
    <source>
        <dbReference type="ARBA" id="ARBA00022679"/>
    </source>
</evidence>
<dbReference type="InterPro" id="IPR012337">
    <property type="entry name" value="RNaseH-like_sf"/>
</dbReference>
<keyword evidence="6" id="KW-0255">Endonuclease</keyword>
<name>A0A2I4HME3_JUGRE</name>
<evidence type="ECO:0000256" key="9">
    <source>
        <dbReference type="ARBA" id="ARBA00023125"/>
    </source>
</evidence>
<dbReference type="GO" id="GO:0006508">
    <property type="term" value="P:proteolysis"/>
    <property type="evidence" value="ECO:0007669"/>
    <property type="project" value="UniProtKB-KW"/>
</dbReference>
<dbReference type="InterPro" id="IPR001584">
    <property type="entry name" value="Integrase_cat-core"/>
</dbReference>
<proteinExistence type="predicted"/>
<dbReference type="InterPro" id="IPR000477">
    <property type="entry name" value="RT_dom"/>
</dbReference>
<reference evidence="12" key="1">
    <citation type="submission" date="2025-08" db="UniProtKB">
        <authorList>
            <consortium name="RefSeq"/>
        </authorList>
    </citation>
    <scope>IDENTIFICATION</scope>
    <source>
        <tissue evidence="12">Leaves</tissue>
    </source>
</reference>
<dbReference type="GO" id="GO:0004519">
    <property type="term" value="F:endonuclease activity"/>
    <property type="evidence" value="ECO:0007669"/>
    <property type="project" value="UniProtKB-KW"/>
</dbReference>
<evidence type="ECO:0000256" key="10">
    <source>
        <dbReference type="SAM" id="MobiDB-lite"/>
    </source>
</evidence>
<keyword evidence="7" id="KW-0378">Hydrolase</keyword>
<dbReference type="OrthoDB" id="407598at2759"/>
<dbReference type="GO" id="GO:0003677">
    <property type="term" value="F:DNA binding"/>
    <property type="evidence" value="ECO:0007669"/>
    <property type="project" value="UniProtKB-KW"/>
</dbReference>
<keyword evidence="4" id="KW-0540">Nuclease</keyword>
<dbReference type="GO" id="GO:0004190">
    <property type="term" value="F:aspartic-type endopeptidase activity"/>
    <property type="evidence" value="ECO:0007669"/>
    <property type="project" value="UniProtKB-KW"/>
</dbReference>
<evidence type="ECO:0000256" key="1">
    <source>
        <dbReference type="ARBA" id="ARBA00022670"/>
    </source>
</evidence>
<dbReference type="SUPFAM" id="SSF53098">
    <property type="entry name" value="Ribonuclease H-like"/>
    <property type="match status" value="1"/>
</dbReference>
<dbReference type="Gramene" id="Jr13_02670_p1">
    <property type="protein sequence ID" value="cds.Jr13_02670_p1"/>
    <property type="gene ID" value="Jr13_02670"/>
</dbReference>
<sequence length="1270" mass="146495">MKVDVPYFFGKLDPNAFEDWLTAIEDYFDWFSVSKDRKVRYVRMKLKGHARAWWGSMEEQLRRTQRAPVSNWEEMKERLKEKYLPIDYEQVMFEEMLQLRQETLTVNQYTDRFHELTIRSKVVENEQQTLARYLTGLCNDLRKEMLIARLLNVDEAYQLALRVEKQLGFFNGRRMSSTNPRQERAPRQQFQKPPLPTNQGRLAVVGDQRGKAKLTGDGPQCYKCKGFGHFAVVCPTKEKKLAFVCGKELSMVDAKEEVEEEEYEESDGEDVEHLEATDLPSCVIHRVLTGTKKKFHGSGSDWRRTNIFHTRMEHSGRALNVIIDNESGMNVISNDAVEQLGLIVQKHPTPYRVSWVNEDNPILVKHCCLVKFALGRNYTDEAWCDVVPMTVCHLLLGRPWLYDRKVLYDGISEFETQPKQTKKEEDVPVLTIRQFTQALKGEQLVLLVVTREAKQGDGIIPTEFTKMLGKFHDIMPDEMPRQLPPLREVQHAIDLLPSSSLPNLPHYRMSPTENEELNRQIQQLLDSGFIRESLSPYVVPVLLTPKKDNTWRMCVDSHAINKITVKYRFPIPRLDDMLDLLSGASIFTKIDLRSRYHQIRIRPGDEWKTAFKTKDGLFEWLVMPFGLTNVPSTFMRVMTQALKPFLGKFVVVYFDDILIFSHCLQDHLDHVQQVLETLKREQPFVNRGKCSFMKKQVNFLGFIILDQGVEADPAKVQAIKSWPAPCNFFEVHSFHGLATFYRRFIRNFSTIMAPITECLKSKKFLWTASANNSFNEIKTKMGEAPVLKLPDFSKIFKVACVASHVGVGGVLSQEGHLIAFYSEKLNEAHQRYSAYDMEFYALIQTLKHWRPYLIHREFVLYTDHDSLKHLNAQNADFVVIWHQLTENAKATNNEFSVKDGFLFHGNRLCIPCGSFREFIISELHGGGLAGHLGVDKTFALVYDRFFWPRLGRDVHKIVARCRVCQVNKGIKQQAGLYTSLPIPDRPWQHLSMDFVLGLPKTLRQHDSIMVVVDRFSKMAHFIPCHKTYDASKTAALFFQEVVRLHGVPTTIVSDRDVKFMMVYGFRPNTPMDLHSLTLPSRPSEAALDFSSYMKDIHDEVKRCLTLSTEAYSTFANTRQKDRQFQVIKKLGPNAYVIELPADYGISHVFNIEDLTQFHDSEEPVPAASDLFNQQDAVIRVPTHIAPKDEIASILDHQFVTTRCGGYYKFLVRWKNHPQSDSVWLQASELNRLHPDLFTTYVLQNLPESSSSEWPAIDANREQGSQANITP</sequence>
<dbReference type="InterPro" id="IPR043502">
    <property type="entry name" value="DNA/RNA_pol_sf"/>
</dbReference>
<evidence type="ECO:0000313" key="11">
    <source>
        <dbReference type="Proteomes" id="UP000235220"/>
    </source>
</evidence>
<keyword evidence="9" id="KW-0238">DNA-binding</keyword>
<keyword evidence="1" id="KW-0645">Protease</keyword>
<evidence type="ECO:0000256" key="5">
    <source>
        <dbReference type="ARBA" id="ARBA00022750"/>
    </source>
</evidence>
<dbReference type="CDD" id="cd01647">
    <property type="entry name" value="RT_LTR"/>
    <property type="match status" value="1"/>
</dbReference>
<dbReference type="RefSeq" id="XP_018857329.1">
    <property type="nucleotide sequence ID" value="XM_019001784.1"/>
</dbReference>
<feature type="region of interest" description="Disordered" evidence="10">
    <location>
        <begin position="1250"/>
        <end position="1270"/>
    </location>
</feature>
<dbReference type="PROSITE" id="PS50013">
    <property type="entry name" value="CHROMO_2"/>
    <property type="match status" value="1"/>
</dbReference>
<keyword evidence="11" id="KW-1185">Reference proteome</keyword>
<dbReference type="InterPro" id="IPR056924">
    <property type="entry name" value="SH3_Tf2-1"/>
</dbReference>
<dbReference type="SUPFAM" id="SSF54160">
    <property type="entry name" value="Chromo domain-like"/>
    <property type="match status" value="1"/>
</dbReference>
<dbReference type="InterPro" id="IPR036875">
    <property type="entry name" value="Znf_CCHC_sf"/>
</dbReference>
<accession>A0A2I4HME3</accession>
<protein>
    <submittedName>
        <fullName evidence="12">Uncharacterized protein LOC109019499</fullName>
    </submittedName>
</protein>
<evidence type="ECO:0000256" key="6">
    <source>
        <dbReference type="ARBA" id="ARBA00022759"/>
    </source>
</evidence>
<dbReference type="Pfam" id="PF17921">
    <property type="entry name" value="Integrase_H2C2"/>
    <property type="match status" value="1"/>
</dbReference>
<evidence type="ECO:0000256" key="4">
    <source>
        <dbReference type="ARBA" id="ARBA00022722"/>
    </source>
</evidence>
<dbReference type="GO" id="GO:0003964">
    <property type="term" value="F:RNA-directed DNA polymerase activity"/>
    <property type="evidence" value="ECO:0007669"/>
    <property type="project" value="UniProtKB-KW"/>
</dbReference>
<dbReference type="SMART" id="SM00343">
    <property type="entry name" value="ZnF_C2HC"/>
    <property type="match status" value="1"/>
</dbReference>
<dbReference type="SUPFAM" id="SSF57756">
    <property type="entry name" value="Retrovirus zinc finger-like domains"/>
    <property type="match status" value="1"/>
</dbReference>
<gene>
    <name evidence="12" type="primary">LOC109019499</name>
</gene>
<dbReference type="SUPFAM" id="SSF56672">
    <property type="entry name" value="DNA/RNA polymerases"/>
    <property type="match status" value="1"/>
</dbReference>
<dbReference type="InterPro" id="IPR043128">
    <property type="entry name" value="Rev_trsase/Diguanyl_cyclase"/>
</dbReference>
<dbReference type="InterPro" id="IPR005162">
    <property type="entry name" value="Retrotrans_gag_dom"/>
</dbReference>
<dbReference type="InterPro" id="IPR041588">
    <property type="entry name" value="Integrase_H2C2"/>
</dbReference>
<dbReference type="Gene3D" id="3.30.420.10">
    <property type="entry name" value="Ribonuclease H-like superfamily/Ribonuclease H"/>
    <property type="match status" value="1"/>
</dbReference>
<keyword evidence="2" id="KW-0808">Transferase</keyword>
<dbReference type="Gene3D" id="3.10.10.10">
    <property type="entry name" value="HIV Type 1 Reverse Transcriptase, subunit A, domain 1"/>
    <property type="match status" value="1"/>
</dbReference>
<dbReference type="PROSITE" id="PS50994">
    <property type="entry name" value="INTEGRASE"/>
    <property type="match status" value="1"/>
</dbReference>
<dbReference type="Pfam" id="PF03732">
    <property type="entry name" value="Retrotrans_gag"/>
    <property type="match status" value="1"/>
</dbReference>
<feature type="compositionally biased region" description="Polar residues" evidence="10">
    <location>
        <begin position="1261"/>
        <end position="1270"/>
    </location>
</feature>
<dbReference type="Gene3D" id="4.10.60.10">
    <property type="entry name" value="Zinc finger, CCHC-type"/>
    <property type="match status" value="1"/>
</dbReference>
<feature type="region of interest" description="Disordered" evidence="10">
    <location>
        <begin position="172"/>
        <end position="200"/>
    </location>
</feature>
<dbReference type="Gene3D" id="2.40.70.10">
    <property type="entry name" value="Acid Proteases"/>
    <property type="match status" value="1"/>
</dbReference>